<dbReference type="EMBL" id="CAJNYU010002387">
    <property type="protein sequence ID" value="CAF3548138.1"/>
    <property type="molecule type" value="Genomic_DNA"/>
</dbReference>
<proteinExistence type="predicted"/>
<feature type="region of interest" description="Disordered" evidence="1">
    <location>
        <begin position="1"/>
        <end position="55"/>
    </location>
</feature>
<dbReference type="AlphaFoldDB" id="A0A818JPV2"/>
<reference evidence="2" key="1">
    <citation type="submission" date="2021-02" db="EMBL/GenBank/DDBJ databases">
        <authorList>
            <person name="Nowell W R."/>
        </authorList>
    </citation>
    <scope>NUCLEOTIDE SEQUENCE</scope>
</reference>
<name>A0A818JPV2_9BILA</name>
<organism evidence="2 4">
    <name type="scientific">Rotaria socialis</name>
    <dbReference type="NCBI Taxonomy" id="392032"/>
    <lineage>
        <taxon>Eukaryota</taxon>
        <taxon>Metazoa</taxon>
        <taxon>Spiralia</taxon>
        <taxon>Gnathifera</taxon>
        <taxon>Rotifera</taxon>
        <taxon>Eurotatoria</taxon>
        <taxon>Bdelloidea</taxon>
        <taxon>Philodinida</taxon>
        <taxon>Philodinidae</taxon>
        <taxon>Rotaria</taxon>
    </lineage>
</organism>
<dbReference type="Proteomes" id="UP000663862">
    <property type="component" value="Unassembled WGS sequence"/>
</dbReference>
<feature type="compositionally biased region" description="Low complexity" evidence="1">
    <location>
        <begin position="1"/>
        <end position="11"/>
    </location>
</feature>
<comment type="caution">
    <text evidence="2">The sequence shown here is derived from an EMBL/GenBank/DDBJ whole genome shotgun (WGS) entry which is preliminary data.</text>
</comment>
<sequence length="134" mass="15360">MSLSSQQSFQQELTNDTPTEQNSADQLYQSPKETHQTVYTTPTKTSTLNENQAHGEIPPLVNFLSCYVSLTRYQEDKGINNPVINTEKDLDIEPQQLQKEEGNKALSSHDVDSYLEHKNPMNTMIIIDRPWYTN</sequence>
<evidence type="ECO:0000313" key="2">
    <source>
        <dbReference type="EMBL" id="CAF3548138.1"/>
    </source>
</evidence>
<evidence type="ECO:0000256" key="1">
    <source>
        <dbReference type="SAM" id="MobiDB-lite"/>
    </source>
</evidence>
<dbReference type="EMBL" id="CAJOBQ010001572">
    <property type="protein sequence ID" value="CAF4498541.1"/>
    <property type="molecule type" value="Genomic_DNA"/>
</dbReference>
<evidence type="ECO:0000313" key="3">
    <source>
        <dbReference type="EMBL" id="CAF4498541.1"/>
    </source>
</evidence>
<gene>
    <name evidence="2" type="ORF">FME351_LOCUS19341</name>
    <name evidence="3" type="ORF">TSG867_LOCUS20899</name>
</gene>
<dbReference type="Proteomes" id="UP000663869">
    <property type="component" value="Unassembled WGS sequence"/>
</dbReference>
<protein>
    <submittedName>
        <fullName evidence="2">Uncharacterized protein</fullName>
    </submittedName>
</protein>
<feature type="compositionally biased region" description="Polar residues" evidence="1">
    <location>
        <begin position="12"/>
        <end position="52"/>
    </location>
</feature>
<accession>A0A818JPV2</accession>
<evidence type="ECO:0000313" key="4">
    <source>
        <dbReference type="Proteomes" id="UP000663869"/>
    </source>
</evidence>